<dbReference type="Pfam" id="PF00528">
    <property type="entry name" value="BPD_transp_1"/>
    <property type="match status" value="1"/>
</dbReference>
<feature type="transmembrane region" description="Helical" evidence="7">
    <location>
        <begin position="78"/>
        <end position="99"/>
    </location>
</feature>
<evidence type="ECO:0000256" key="4">
    <source>
        <dbReference type="ARBA" id="ARBA00022692"/>
    </source>
</evidence>
<sequence>MIARAASRLTAEERLAYLLLGPALLLMAALIFYPVGATIVTAFGATDKLGRISGFVGWGNFRALGADPAFWQIFRRTFLWTALGVTVKTTAGLGLALLLNLPFRGRKVARMLTVIPWAIPYPISAIVWQWTYNSQFGLLNQFLTTTGLWPHPPAWLAEPRSAFAATMAVDIWIGLPFFALVFLAGLQAISPEYYEAAAIDGAGAGARFAAVTLPFLRPVIVMGSLLSVIWTFNDFSVPYIVTKGGPMNTTDILVTHMYKTAFQFLDFGPASAIAVITFVTLLAFSVVYARLYFREVV</sequence>
<evidence type="ECO:0000313" key="9">
    <source>
        <dbReference type="EMBL" id="TMI89894.1"/>
    </source>
</evidence>
<dbReference type="CDD" id="cd06261">
    <property type="entry name" value="TM_PBP2"/>
    <property type="match status" value="1"/>
</dbReference>
<feature type="transmembrane region" description="Helical" evidence="7">
    <location>
        <begin position="207"/>
        <end position="232"/>
    </location>
</feature>
<proteinExistence type="inferred from homology"/>
<comment type="caution">
    <text evidence="9">The sequence shown here is derived from an EMBL/GenBank/DDBJ whole genome shotgun (WGS) entry which is preliminary data.</text>
</comment>
<keyword evidence="4 7" id="KW-0812">Transmembrane</keyword>
<feature type="transmembrane region" description="Helical" evidence="7">
    <location>
        <begin position="15"/>
        <end position="35"/>
    </location>
</feature>
<comment type="subcellular location">
    <subcellularLocation>
        <location evidence="1 7">Cell membrane</location>
        <topology evidence="1 7">Multi-pass membrane protein</topology>
    </subcellularLocation>
</comment>
<keyword evidence="5 7" id="KW-1133">Transmembrane helix</keyword>
<dbReference type="InterPro" id="IPR035906">
    <property type="entry name" value="MetI-like_sf"/>
</dbReference>
<evidence type="ECO:0000256" key="2">
    <source>
        <dbReference type="ARBA" id="ARBA00022448"/>
    </source>
</evidence>
<dbReference type="PANTHER" id="PTHR43005:SF1">
    <property type="entry name" value="SPERMIDINE_PUTRESCINE TRANSPORT SYSTEM PERMEASE PROTEIN"/>
    <property type="match status" value="1"/>
</dbReference>
<dbReference type="AlphaFoldDB" id="A0A537K2B3"/>
<evidence type="ECO:0000256" key="5">
    <source>
        <dbReference type="ARBA" id="ARBA00022989"/>
    </source>
</evidence>
<evidence type="ECO:0000256" key="1">
    <source>
        <dbReference type="ARBA" id="ARBA00004651"/>
    </source>
</evidence>
<feature type="transmembrane region" description="Helical" evidence="7">
    <location>
        <begin position="162"/>
        <end position="186"/>
    </location>
</feature>
<feature type="transmembrane region" description="Helical" evidence="7">
    <location>
        <begin position="111"/>
        <end position="130"/>
    </location>
</feature>
<accession>A0A537K2B3</accession>
<evidence type="ECO:0000256" key="7">
    <source>
        <dbReference type="RuleBase" id="RU363032"/>
    </source>
</evidence>
<feature type="transmembrane region" description="Helical" evidence="7">
    <location>
        <begin position="272"/>
        <end position="293"/>
    </location>
</feature>
<dbReference type="PROSITE" id="PS50928">
    <property type="entry name" value="ABC_TM1"/>
    <property type="match status" value="1"/>
</dbReference>
<dbReference type="GO" id="GO:0005886">
    <property type="term" value="C:plasma membrane"/>
    <property type="evidence" value="ECO:0007669"/>
    <property type="project" value="UniProtKB-SubCell"/>
</dbReference>
<evidence type="ECO:0000313" key="10">
    <source>
        <dbReference type="Proteomes" id="UP000318509"/>
    </source>
</evidence>
<evidence type="ECO:0000259" key="8">
    <source>
        <dbReference type="PROSITE" id="PS50928"/>
    </source>
</evidence>
<reference evidence="9 10" key="1">
    <citation type="journal article" date="2019" name="Nat. Microbiol.">
        <title>Mediterranean grassland soil C-N compound turnover is dependent on rainfall and depth, and is mediated by genomically divergent microorganisms.</title>
        <authorList>
            <person name="Diamond S."/>
            <person name="Andeer P.F."/>
            <person name="Li Z."/>
            <person name="Crits-Christoph A."/>
            <person name="Burstein D."/>
            <person name="Anantharaman K."/>
            <person name="Lane K.R."/>
            <person name="Thomas B.C."/>
            <person name="Pan C."/>
            <person name="Northen T.R."/>
            <person name="Banfield J.F."/>
        </authorList>
    </citation>
    <scope>NUCLEOTIDE SEQUENCE [LARGE SCALE GENOMIC DNA]</scope>
    <source>
        <strain evidence="9">NP_3</strain>
    </source>
</reference>
<dbReference type="EMBL" id="VBAK01000117">
    <property type="protein sequence ID" value="TMI89894.1"/>
    <property type="molecule type" value="Genomic_DNA"/>
</dbReference>
<dbReference type="InterPro" id="IPR000515">
    <property type="entry name" value="MetI-like"/>
</dbReference>
<dbReference type="GO" id="GO:0055085">
    <property type="term" value="P:transmembrane transport"/>
    <property type="evidence" value="ECO:0007669"/>
    <property type="project" value="InterPro"/>
</dbReference>
<feature type="domain" description="ABC transmembrane type-1" evidence="8">
    <location>
        <begin position="74"/>
        <end position="288"/>
    </location>
</feature>
<dbReference type="SUPFAM" id="SSF161098">
    <property type="entry name" value="MetI-like"/>
    <property type="match status" value="1"/>
</dbReference>
<dbReference type="Proteomes" id="UP000318509">
    <property type="component" value="Unassembled WGS sequence"/>
</dbReference>
<keyword evidence="6 7" id="KW-0472">Membrane</keyword>
<keyword evidence="3" id="KW-1003">Cell membrane</keyword>
<keyword evidence="2 7" id="KW-0813">Transport</keyword>
<evidence type="ECO:0000256" key="3">
    <source>
        <dbReference type="ARBA" id="ARBA00022475"/>
    </source>
</evidence>
<protein>
    <submittedName>
        <fullName evidence="9">Sugar ABC transporter permease</fullName>
    </submittedName>
</protein>
<comment type="similarity">
    <text evidence="7">Belongs to the binding-protein-dependent transport system permease family.</text>
</comment>
<evidence type="ECO:0000256" key="6">
    <source>
        <dbReference type="ARBA" id="ARBA00023136"/>
    </source>
</evidence>
<dbReference type="PANTHER" id="PTHR43005">
    <property type="entry name" value="BLR7065 PROTEIN"/>
    <property type="match status" value="1"/>
</dbReference>
<name>A0A537K2B3_9BACT</name>
<gene>
    <name evidence="9" type="ORF">E6H00_08280</name>
</gene>
<dbReference type="Gene3D" id="1.10.3720.10">
    <property type="entry name" value="MetI-like"/>
    <property type="match status" value="1"/>
</dbReference>
<organism evidence="9 10">
    <name type="scientific">Candidatus Segetimicrobium genomatis</name>
    <dbReference type="NCBI Taxonomy" id="2569760"/>
    <lineage>
        <taxon>Bacteria</taxon>
        <taxon>Bacillati</taxon>
        <taxon>Candidatus Sysuimicrobiota</taxon>
        <taxon>Candidatus Sysuimicrobiia</taxon>
        <taxon>Candidatus Sysuimicrobiales</taxon>
        <taxon>Candidatus Segetimicrobiaceae</taxon>
        <taxon>Candidatus Segetimicrobium</taxon>
    </lineage>
</organism>